<name>A0A6N2VGF5_9FIRM</name>
<dbReference type="Gene3D" id="3.30.420.40">
    <property type="match status" value="2"/>
</dbReference>
<keyword evidence="2 8" id="KW-0859">Xylose metabolism</keyword>
<dbReference type="PROSITE" id="PS00445">
    <property type="entry name" value="FGGY_KINASES_2"/>
    <property type="match status" value="1"/>
</dbReference>
<keyword evidence="3 8" id="KW-0808">Transferase</keyword>
<dbReference type="PIRSF" id="PIRSF000538">
    <property type="entry name" value="GlpK"/>
    <property type="match status" value="1"/>
</dbReference>
<dbReference type="GO" id="GO:0005998">
    <property type="term" value="P:xylulose catabolic process"/>
    <property type="evidence" value="ECO:0007669"/>
    <property type="project" value="UniProtKB-UniRule"/>
</dbReference>
<accession>A0A6N2VGF5</accession>
<dbReference type="SUPFAM" id="SSF53067">
    <property type="entry name" value="Actin-like ATPase domain"/>
    <property type="match status" value="2"/>
</dbReference>
<dbReference type="PANTHER" id="PTHR43095:SF5">
    <property type="entry name" value="XYLULOSE KINASE"/>
    <property type="match status" value="1"/>
</dbReference>
<dbReference type="NCBIfam" id="TIGR01312">
    <property type="entry name" value="XylB"/>
    <property type="match status" value="1"/>
</dbReference>
<dbReference type="EMBL" id="CACRTG010000028">
    <property type="protein sequence ID" value="VYT28727.1"/>
    <property type="molecule type" value="Genomic_DNA"/>
</dbReference>
<comment type="similarity">
    <text evidence="1 8 9">Belongs to the FGGY kinase family.</text>
</comment>
<feature type="domain" description="Carbohydrate kinase FGGY N-terminal" evidence="11">
    <location>
        <begin position="2"/>
        <end position="244"/>
    </location>
</feature>
<dbReference type="GO" id="GO:0004856">
    <property type="term" value="F:D-xylulokinase activity"/>
    <property type="evidence" value="ECO:0007669"/>
    <property type="project" value="UniProtKB-UniRule"/>
</dbReference>
<keyword evidence="6 8" id="KW-0067">ATP-binding</keyword>
<reference evidence="13" key="1">
    <citation type="submission" date="2019-11" db="EMBL/GenBank/DDBJ databases">
        <authorList>
            <person name="Feng L."/>
        </authorList>
    </citation>
    <scope>NUCLEOTIDE SEQUENCE</scope>
    <source>
        <strain evidence="13">CnexileLFYP112</strain>
    </source>
</reference>
<evidence type="ECO:0000256" key="5">
    <source>
        <dbReference type="ARBA" id="ARBA00022777"/>
    </source>
</evidence>
<organism evidence="13">
    <name type="scientific">[Clostridium] nexile</name>
    <dbReference type="NCBI Taxonomy" id="29361"/>
    <lineage>
        <taxon>Bacteria</taxon>
        <taxon>Bacillati</taxon>
        <taxon>Bacillota</taxon>
        <taxon>Clostridia</taxon>
        <taxon>Lachnospirales</taxon>
        <taxon>Lachnospiraceae</taxon>
        <taxon>Tyzzerella</taxon>
    </lineage>
</organism>
<evidence type="ECO:0000256" key="4">
    <source>
        <dbReference type="ARBA" id="ARBA00022741"/>
    </source>
</evidence>
<dbReference type="InterPro" id="IPR018484">
    <property type="entry name" value="FGGY_N"/>
</dbReference>
<dbReference type="GO" id="GO:0005524">
    <property type="term" value="F:ATP binding"/>
    <property type="evidence" value="ECO:0007669"/>
    <property type="project" value="UniProtKB-UniRule"/>
</dbReference>
<dbReference type="InterPro" id="IPR050406">
    <property type="entry name" value="FGGY_Carb_Kinase"/>
</dbReference>
<keyword evidence="5 8" id="KW-0418">Kinase</keyword>
<evidence type="ECO:0000313" key="13">
    <source>
        <dbReference type="EMBL" id="VYT28727.1"/>
    </source>
</evidence>
<evidence type="ECO:0000256" key="8">
    <source>
        <dbReference type="HAMAP-Rule" id="MF_02220"/>
    </source>
</evidence>
<feature type="site" description="Important for activity" evidence="8">
    <location>
        <position position="7"/>
    </location>
</feature>
<dbReference type="PROSITE" id="PS00933">
    <property type="entry name" value="FGGY_KINASES_1"/>
    <property type="match status" value="1"/>
</dbReference>
<proteinExistence type="inferred from homology"/>
<dbReference type="CDD" id="cd07808">
    <property type="entry name" value="ASKHA_NBD_FGGY_EcXK-like"/>
    <property type="match status" value="1"/>
</dbReference>
<keyword evidence="4 8" id="KW-0547">Nucleotide-binding</keyword>
<dbReference type="AlphaFoldDB" id="A0A6N2VGF5"/>
<dbReference type="PANTHER" id="PTHR43095">
    <property type="entry name" value="SUGAR KINASE"/>
    <property type="match status" value="1"/>
</dbReference>
<dbReference type="InterPro" id="IPR043129">
    <property type="entry name" value="ATPase_NBD"/>
</dbReference>
<keyword evidence="7 8" id="KW-0119">Carbohydrate metabolism</keyword>
<comment type="function">
    <text evidence="8">Catalyzes the phosphorylation of D-xylulose to D-xylulose 5-phosphate.</text>
</comment>
<protein>
    <recommendedName>
        <fullName evidence="8 10">Xylulose kinase</fullName>
        <shortName evidence="8 10">Xylulokinase</shortName>
        <ecNumber evidence="8 10">2.7.1.17</ecNumber>
    </recommendedName>
</protein>
<dbReference type="GO" id="GO:0042732">
    <property type="term" value="P:D-xylose metabolic process"/>
    <property type="evidence" value="ECO:0007669"/>
    <property type="project" value="UniProtKB-KW"/>
</dbReference>
<dbReference type="Pfam" id="PF00370">
    <property type="entry name" value="FGGY_N"/>
    <property type="match status" value="1"/>
</dbReference>
<evidence type="ECO:0000259" key="11">
    <source>
        <dbReference type="Pfam" id="PF00370"/>
    </source>
</evidence>
<evidence type="ECO:0000259" key="12">
    <source>
        <dbReference type="Pfam" id="PF02782"/>
    </source>
</evidence>
<dbReference type="EC" id="2.7.1.17" evidence="8 10"/>
<dbReference type="Pfam" id="PF02782">
    <property type="entry name" value="FGGY_C"/>
    <property type="match status" value="1"/>
</dbReference>
<evidence type="ECO:0000256" key="7">
    <source>
        <dbReference type="ARBA" id="ARBA00023277"/>
    </source>
</evidence>
<feature type="binding site" evidence="8">
    <location>
        <begin position="78"/>
        <end position="79"/>
    </location>
    <ligand>
        <name>substrate</name>
    </ligand>
</feature>
<dbReference type="InterPro" id="IPR006000">
    <property type="entry name" value="Xylulokinase"/>
</dbReference>
<feature type="active site" description="Proton acceptor" evidence="8">
    <location>
        <position position="237"/>
    </location>
</feature>
<evidence type="ECO:0000256" key="6">
    <source>
        <dbReference type="ARBA" id="ARBA00022840"/>
    </source>
</evidence>
<gene>
    <name evidence="8 10 13" type="primary">xylB</name>
    <name evidence="13" type="ORF">CNLFYP112_02665</name>
</gene>
<evidence type="ECO:0000256" key="1">
    <source>
        <dbReference type="ARBA" id="ARBA00009156"/>
    </source>
</evidence>
<evidence type="ECO:0000256" key="2">
    <source>
        <dbReference type="ARBA" id="ARBA00022629"/>
    </source>
</evidence>
<dbReference type="InterPro" id="IPR000577">
    <property type="entry name" value="Carb_kinase_FGGY"/>
</dbReference>
<dbReference type="InterPro" id="IPR018483">
    <property type="entry name" value="Carb_kinase_FGGY_CS"/>
</dbReference>
<dbReference type="HAMAP" id="MF_02220">
    <property type="entry name" value="XylB"/>
    <property type="match status" value="1"/>
</dbReference>
<sequence>MLYIGVDLGTSAVKLLLMDENGKIKNIVSKEYPLSFPNPGWSEQNPKDWFEKSMEGIRELTKDCDKSQVQGISFGGQMHGLVVLDDEDEVIRPAILWNDGRTTKETDYLNTVIGKETLSKYTANIAFAGFTAPKILWMKENEPELFAKINKIMLPKDYLAYKLSGTFCTDYSDASGMLLLDVQNKCWSQEMIDICGIREEQLPKLFESYEVVGSLKQEIAEELGLSKTVKVIAGAGDNAAAAVGTGTVGDGRCNLSLGTSGTIFISSKQFGVDENNALHSFDHADGYYHLMGCMLSAASCNKWWMDEILQTKEYEKEQENITKLGENQVFYLPYLMGERSPHNDPLARAAFVGMTMDTTREEMTQAVLEGVAFGLRDSLEVARSLGIQIERTKICGGGAKSSLWKKIIANVMNLKVDVIESEEGPGYGAAILAAVGCGAYESVEAATEKLVKVVDTVEPSQELVAKYEERYQNFRKIYPAMKGLFQELAK</sequence>
<dbReference type="InterPro" id="IPR018485">
    <property type="entry name" value="FGGY_C"/>
</dbReference>
<feature type="domain" description="Carbohydrate kinase FGGY C-terminal" evidence="12">
    <location>
        <begin position="254"/>
        <end position="436"/>
    </location>
</feature>
<evidence type="ECO:0000256" key="3">
    <source>
        <dbReference type="ARBA" id="ARBA00022679"/>
    </source>
</evidence>
<evidence type="ECO:0000256" key="9">
    <source>
        <dbReference type="RuleBase" id="RU003733"/>
    </source>
</evidence>
<evidence type="ECO:0000256" key="10">
    <source>
        <dbReference type="RuleBase" id="RU364073"/>
    </source>
</evidence>
<comment type="catalytic activity">
    <reaction evidence="8 10">
        <text>D-xylulose + ATP = D-xylulose 5-phosphate + ADP + H(+)</text>
        <dbReference type="Rhea" id="RHEA:10964"/>
        <dbReference type="ChEBI" id="CHEBI:15378"/>
        <dbReference type="ChEBI" id="CHEBI:17140"/>
        <dbReference type="ChEBI" id="CHEBI:30616"/>
        <dbReference type="ChEBI" id="CHEBI:57737"/>
        <dbReference type="ChEBI" id="CHEBI:456216"/>
        <dbReference type="EC" id="2.7.1.17"/>
    </reaction>
</comment>